<comment type="caution">
    <text evidence="2">The sequence shown here is derived from an EMBL/GenBank/DDBJ whole genome shotgun (WGS) entry which is preliminary data.</text>
</comment>
<name>A0AAD4S798_9MAGN</name>
<evidence type="ECO:0000313" key="2">
    <source>
        <dbReference type="EMBL" id="KAI3868731.1"/>
    </source>
</evidence>
<organism evidence="2 3">
    <name type="scientific">Papaver atlanticum</name>
    <dbReference type="NCBI Taxonomy" id="357466"/>
    <lineage>
        <taxon>Eukaryota</taxon>
        <taxon>Viridiplantae</taxon>
        <taxon>Streptophyta</taxon>
        <taxon>Embryophyta</taxon>
        <taxon>Tracheophyta</taxon>
        <taxon>Spermatophyta</taxon>
        <taxon>Magnoliopsida</taxon>
        <taxon>Ranunculales</taxon>
        <taxon>Papaveraceae</taxon>
        <taxon>Papaveroideae</taxon>
        <taxon>Papaver</taxon>
    </lineage>
</organism>
<reference evidence="2" key="1">
    <citation type="submission" date="2022-04" db="EMBL/GenBank/DDBJ databases">
        <title>A functionally conserved STORR gene fusion in Papaver species that diverged 16.8 million years ago.</title>
        <authorList>
            <person name="Catania T."/>
        </authorList>
    </citation>
    <scope>NUCLEOTIDE SEQUENCE</scope>
    <source>
        <strain evidence="2">S-188037</strain>
    </source>
</reference>
<dbReference type="AlphaFoldDB" id="A0AAD4S798"/>
<dbReference type="PANTHER" id="PTHR31268">
    <property type="match status" value="1"/>
</dbReference>
<sequence length="69" mass="7965">SKKPAMVQASDDFYPRYPVLQIIHTTSVACNSVFLGEFMQPDWTCFTLFIQRQSTMNQPKPLAMDQFMS</sequence>
<feature type="non-terminal residue" evidence="2">
    <location>
        <position position="1"/>
    </location>
</feature>
<dbReference type="InterPro" id="IPR008811">
    <property type="entry name" value="Glycosyl_hydrolases_36"/>
</dbReference>
<feature type="non-terminal residue" evidence="2">
    <location>
        <position position="69"/>
    </location>
</feature>
<dbReference type="EMBL" id="JAJJMB010013400">
    <property type="protein sequence ID" value="KAI3868731.1"/>
    <property type="molecule type" value="Genomic_DNA"/>
</dbReference>
<evidence type="ECO:0000256" key="1">
    <source>
        <dbReference type="ARBA" id="ARBA00023277"/>
    </source>
</evidence>
<keyword evidence="3" id="KW-1185">Reference proteome</keyword>
<gene>
    <name evidence="2" type="ORF">MKW98_008816</name>
</gene>
<dbReference type="Proteomes" id="UP001202328">
    <property type="component" value="Unassembled WGS sequence"/>
</dbReference>
<dbReference type="Pfam" id="PF05691">
    <property type="entry name" value="Raffinose_syn"/>
    <property type="match status" value="1"/>
</dbReference>
<evidence type="ECO:0000313" key="3">
    <source>
        <dbReference type="Proteomes" id="UP001202328"/>
    </source>
</evidence>
<protein>
    <submittedName>
        <fullName evidence="2">Uncharacterized protein</fullName>
    </submittedName>
</protein>
<accession>A0AAD4S798</accession>
<dbReference type="PANTHER" id="PTHR31268:SF5">
    <property type="entry name" value="GALACTINOL--SUCROSE GALACTOSYLTRANSFERASE 6-RELATED"/>
    <property type="match status" value="1"/>
</dbReference>
<proteinExistence type="predicted"/>
<keyword evidence="1" id="KW-0119">Carbohydrate metabolism</keyword>